<evidence type="ECO:0000313" key="5">
    <source>
        <dbReference type="EMBL" id="CAD8876206.1"/>
    </source>
</evidence>
<accession>A0A7S1B601</accession>
<dbReference type="PANTHER" id="PTHR11474:SF126">
    <property type="entry name" value="TYROSINASE-LIKE PROTEIN TYR-1-RELATED"/>
    <property type="match status" value="1"/>
</dbReference>
<evidence type="ECO:0000256" key="1">
    <source>
        <dbReference type="ARBA" id="ARBA00022723"/>
    </source>
</evidence>
<dbReference type="InterPro" id="IPR008922">
    <property type="entry name" value="Di-copper_centre_dom_sf"/>
</dbReference>
<dbReference type="InterPro" id="IPR002227">
    <property type="entry name" value="Tyrosinase_Cu-bd"/>
</dbReference>
<dbReference type="SUPFAM" id="SSF48056">
    <property type="entry name" value="Di-copper centre-containing domain"/>
    <property type="match status" value="1"/>
</dbReference>
<reference evidence="5" key="1">
    <citation type="submission" date="2021-01" db="EMBL/GenBank/DDBJ databases">
        <authorList>
            <person name="Corre E."/>
            <person name="Pelletier E."/>
            <person name="Niang G."/>
            <person name="Scheremetjew M."/>
            <person name="Finn R."/>
            <person name="Kale V."/>
            <person name="Holt S."/>
            <person name="Cochrane G."/>
            <person name="Meng A."/>
            <person name="Brown T."/>
            <person name="Cohen L."/>
        </authorList>
    </citation>
    <scope>NUCLEOTIDE SEQUENCE</scope>
    <source>
        <strain evidence="5">308</strain>
    </source>
</reference>
<proteinExistence type="predicted"/>
<dbReference type="PROSITE" id="PS00498">
    <property type="entry name" value="TYROSINASE_2"/>
    <property type="match status" value="1"/>
</dbReference>
<keyword evidence="2" id="KW-0186">Copper</keyword>
<feature type="domain" description="Tyrosinase copper-binding" evidence="4">
    <location>
        <begin position="254"/>
        <end position="265"/>
    </location>
</feature>
<dbReference type="PRINTS" id="PR00092">
    <property type="entry name" value="TYROSINASE"/>
</dbReference>
<feature type="region of interest" description="Disordered" evidence="3">
    <location>
        <begin position="1"/>
        <end position="31"/>
    </location>
</feature>
<dbReference type="InterPro" id="IPR050316">
    <property type="entry name" value="Tyrosinase/Hemocyanin"/>
</dbReference>
<name>A0A7S1B601_9STRA</name>
<protein>
    <recommendedName>
        <fullName evidence="4">Tyrosinase copper-binding domain-containing protein</fullName>
    </recommendedName>
</protein>
<dbReference type="GO" id="GO:0046872">
    <property type="term" value="F:metal ion binding"/>
    <property type="evidence" value="ECO:0007669"/>
    <property type="project" value="UniProtKB-KW"/>
</dbReference>
<keyword evidence="1" id="KW-0479">Metal-binding</keyword>
<dbReference type="GO" id="GO:0016491">
    <property type="term" value="F:oxidoreductase activity"/>
    <property type="evidence" value="ECO:0007669"/>
    <property type="project" value="InterPro"/>
</dbReference>
<evidence type="ECO:0000259" key="4">
    <source>
        <dbReference type="PROSITE" id="PS00498"/>
    </source>
</evidence>
<dbReference type="Pfam" id="PF00264">
    <property type="entry name" value="Tyrosinase"/>
    <property type="match status" value="1"/>
</dbReference>
<organism evidence="5">
    <name type="scientific">Corethron hystrix</name>
    <dbReference type="NCBI Taxonomy" id="216773"/>
    <lineage>
        <taxon>Eukaryota</taxon>
        <taxon>Sar</taxon>
        <taxon>Stramenopiles</taxon>
        <taxon>Ochrophyta</taxon>
        <taxon>Bacillariophyta</taxon>
        <taxon>Coscinodiscophyceae</taxon>
        <taxon>Corethrophycidae</taxon>
        <taxon>Corethrales</taxon>
        <taxon>Corethraceae</taxon>
        <taxon>Corethron</taxon>
    </lineage>
</organism>
<dbReference type="Gene3D" id="1.10.1280.10">
    <property type="entry name" value="Di-copper center containing domain from catechol oxidase"/>
    <property type="match status" value="1"/>
</dbReference>
<dbReference type="AlphaFoldDB" id="A0A7S1B601"/>
<evidence type="ECO:0000256" key="2">
    <source>
        <dbReference type="ARBA" id="ARBA00023008"/>
    </source>
</evidence>
<gene>
    <name evidence="5" type="ORF">CHYS00102_LOCUS3384</name>
</gene>
<sequence>MGLPSLKAGKNMTTSSSSPSPGSNLSCHHGTAAENAQRIRREWDHLDSYDRALYLDAVETAIERGLHTRFAAYHCDTTAEIQAHDTCAFYPWHRLFILAYENMLRSLEPRFACLTLPFWDLHRDYAKQQSSSHACRSYGTCSRMINDLGGLVANDELEERTFFGQSSGSEGGWWHFGPPVQNLRDDHNHAGIVRYDVWYDPIPSEAGILRVENVARLFAKKNRIDFWEALHHGVHDAVHDTLGGFMRTPASVVDPLFMPWHSTMDLFDYIWEACHSSATGNDTTAMLFHYDANRDKEKCTYSTKAEKFFPNFSLSQDEAYMILDNTTDVRKDPYIGQFFSQPLELAGQWKIANLDVHHRFRYTNIPENFHEALENNPQACPNGLGAILNDAEGKGASDEHPLTYRQPPDFSDEELRACKEDWMDQAQVYYAAIDAAVTLETKTPSPQVAHSPLVASNPNPSTSKKMEFVRCILFEAMDRDTIERWAIDSNAFLTQVVQNQRYDTHPMCRWLLSAAPVGIPDTTTHHKPLPKDPSSPPFHLSENIFHTPDGDITHSHAPSAHRGGTGESASLFCVGSMIVVLIYLLS</sequence>
<evidence type="ECO:0000256" key="3">
    <source>
        <dbReference type="SAM" id="MobiDB-lite"/>
    </source>
</evidence>
<dbReference type="PANTHER" id="PTHR11474">
    <property type="entry name" value="TYROSINASE FAMILY MEMBER"/>
    <property type="match status" value="1"/>
</dbReference>
<feature type="region of interest" description="Disordered" evidence="3">
    <location>
        <begin position="522"/>
        <end position="543"/>
    </location>
</feature>
<dbReference type="EMBL" id="HBFR01004908">
    <property type="protein sequence ID" value="CAD8876206.1"/>
    <property type="molecule type" value="Transcribed_RNA"/>
</dbReference>